<feature type="domain" description="Pyruvate phosphate dikinase AMP/ATP-binding" evidence="2">
    <location>
        <begin position="16"/>
        <end position="313"/>
    </location>
</feature>
<dbReference type="AlphaFoldDB" id="A0A1C4W152"/>
<proteinExistence type="predicted"/>
<evidence type="ECO:0000259" key="1">
    <source>
        <dbReference type="Pfam" id="PF00391"/>
    </source>
</evidence>
<keyword evidence="4" id="KW-1185">Reference proteome</keyword>
<dbReference type="Gene3D" id="3.30.470.20">
    <property type="entry name" value="ATP-grasp fold, B domain"/>
    <property type="match status" value="1"/>
</dbReference>
<dbReference type="GO" id="GO:0016301">
    <property type="term" value="F:kinase activity"/>
    <property type="evidence" value="ECO:0007669"/>
    <property type="project" value="UniProtKB-KW"/>
</dbReference>
<dbReference type="EMBL" id="FMCS01000003">
    <property type="protein sequence ID" value="SCE89996.1"/>
    <property type="molecule type" value="Genomic_DNA"/>
</dbReference>
<reference evidence="4" key="1">
    <citation type="submission" date="2016-06" db="EMBL/GenBank/DDBJ databases">
        <authorList>
            <person name="Varghese N."/>
            <person name="Submissions Spin"/>
        </authorList>
    </citation>
    <scope>NUCLEOTIDE SEQUENCE [LARGE SCALE GENOMIC DNA]</scope>
    <source>
        <strain evidence="4">DSM 45246</strain>
    </source>
</reference>
<dbReference type="PANTHER" id="PTHR43615:SF1">
    <property type="entry name" value="PPDK_N DOMAIN-CONTAINING PROTEIN"/>
    <property type="match status" value="1"/>
</dbReference>
<dbReference type="PANTHER" id="PTHR43615">
    <property type="entry name" value="PHOSPHOENOLPYRUVATE SYNTHASE-RELATED"/>
    <property type="match status" value="1"/>
</dbReference>
<evidence type="ECO:0000259" key="2">
    <source>
        <dbReference type="Pfam" id="PF01326"/>
    </source>
</evidence>
<dbReference type="SUPFAM" id="SSF52009">
    <property type="entry name" value="Phosphohistidine domain"/>
    <property type="match status" value="1"/>
</dbReference>
<keyword evidence="3" id="KW-0418">Kinase</keyword>
<gene>
    <name evidence="3" type="ORF">GA0070214_103115</name>
</gene>
<dbReference type="Pfam" id="PF00391">
    <property type="entry name" value="PEP-utilizers"/>
    <property type="match status" value="1"/>
</dbReference>
<evidence type="ECO:0000313" key="4">
    <source>
        <dbReference type="Proteomes" id="UP000199629"/>
    </source>
</evidence>
<evidence type="ECO:0000313" key="3">
    <source>
        <dbReference type="EMBL" id="SCE89996.1"/>
    </source>
</evidence>
<dbReference type="InterPro" id="IPR008279">
    <property type="entry name" value="PEP-util_enz_mobile_dom"/>
</dbReference>
<keyword evidence="3" id="KW-0670">Pyruvate</keyword>
<dbReference type="Gene3D" id="3.30.1490.20">
    <property type="entry name" value="ATP-grasp fold, A domain"/>
    <property type="match status" value="1"/>
</dbReference>
<dbReference type="InterPro" id="IPR051549">
    <property type="entry name" value="PEP_Utilizing_Enz"/>
</dbReference>
<name>A0A1C4W152_9ACTN</name>
<dbReference type="InterPro" id="IPR013815">
    <property type="entry name" value="ATP_grasp_subdomain_1"/>
</dbReference>
<sequence>MPLVRSGPALAEPTVVGHKFARQQVLREAGFPVPPFFCVPAEEFDRVRSALAEPVPPAGRWPAELDGWAARRRAAVREHGVPDALGRAVLAEFDRLVGPDGLVAVRSCAVAGGDGAEPGEDSAVDPAAGMTDSYLYVPRDQVLRRVAECWASAYTDRAVRYRSHRGLAVDGARIAVGVQRMVDGRRSFVVFTRDPRDGADRQLVAAAHGTGEGVVQERADIDHFFRDPATDSVRAAVVVKRRMTVRDPERAGAVRDVPVPPELTGPPVLGDDEVRRVCRLAERVERVFGAPQDIEGTLTEDGEIHLVQARPVVLGAAGGQSRDAAPERTVTWTNHNLTESFPGVTCALTFAQAREFYRLAFGDFYRRMGVPAPTRRRLTAELASMIGILDGRVYYRLDSWLALHSTLPGFALLAAAWQRGLGLSTTELPAPPPPAYPGRLLLRAAPALARAFLPLPGQVRRFLRWWDERYAQNADLDGLDPDELVARYRTLWTEFGERWGVTLVGSYVLLAGVGTVEWLLRRWVPDQDRSLLAGLLAGGPENRSLAGVRSAVDLADRIRATPGLPELLRAGDDRETWRQIAGGRFGTDIAEAMRRHLRRYGDRAVHDLKLEERSPRQDPWRLLPTLSALVEQDPATTAPDRTAGEADEVLRRACPHPLRRAVLRRVVGVARWGVRVREDTRYCRSQLYGVTRDVMWRLGATLVAAGRLDEAGDVVHLTTEEVVGAVTGTLHEPDLRGVVARRRAALAESAARPAPPAFLRLSPADIAAGVLPATGGTAPAGPGGDGRVLHGLASSAGRARARARVVLDPTAVFDRSGDHILVARETDPGWLYLMVAAKGMVVERGSLMSHTAITGRLLGIPSVVAVPDATRVITDGSLIEVDGVAGTVRLLAGTEEASAC</sequence>
<feature type="domain" description="PEP-utilising enzyme mobile" evidence="1">
    <location>
        <begin position="818"/>
        <end position="886"/>
    </location>
</feature>
<dbReference type="RefSeq" id="WP_091261697.1">
    <property type="nucleotide sequence ID" value="NZ_FMCS01000003.1"/>
</dbReference>
<organism evidence="3 4">
    <name type="scientific">Micromonospora chaiyaphumensis</name>
    <dbReference type="NCBI Taxonomy" id="307119"/>
    <lineage>
        <taxon>Bacteria</taxon>
        <taxon>Bacillati</taxon>
        <taxon>Actinomycetota</taxon>
        <taxon>Actinomycetes</taxon>
        <taxon>Micromonosporales</taxon>
        <taxon>Micromonosporaceae</taxon>
        <taxon>Micromonospora</taxon>
    </lineage>
</organism>
<keyword evidence="3" id="KW-0808">Transferase</keyword>
<dbReference type="Gene3D" id="3.50.30.10">
    <property type="entry name" value="Phosphohistidine domain"/>
    <property type="match status" value="1"/>
</dbReference>
<dbReference type="GO" id="GO:0005524">
    <property type="term" value="F:ATP binding"/>
    <property type="evidence" value="ECO:0007669"/>
    <property type="project" value="InterPro"/>
</dbReference>
<dbReference type="Proteomes" id="UP000199629">
    <property type="component" value="Unassembled WGS sequence"/>
</dbReference>
<dbReference type="InterPro" id="IPR002192">
    <property type="entry name" value="PPDK_AMP/ATP-bd"/>
</dbReference>
<accession>A0A1C4W152</accession>
<dbReference type="Pfam" id="PF01326">
    <property type="entry name" value="PPDK_N"/>
    <property type="match status" value="1"/>
</dbReference>
<protein>
    <submittedName>
        <fullName evidence="3">Pyruvate, water dikinase</fullName>
    </submittedName>
</protein>
<dbReference type="InterPro" id="IPR036637">
    <property type="entry name" value="Phosphohistidine_dom_sf"/>
</dbReference>
<dbReference type="SUPFAM" id="SSF56059">
    <property type="entry name" value="Glutathione synthetase ATP-binding domain-like"/>
    <property type="match status" value="1"/>
</dbReference>